<protein>
    <submittedName>
        <fullName evidence="1">DUF4276 family protein</fullName>
    </submittedName>
</protein>
<sequence>MVRIGIIVEGDCERIVLKSIAFRNYLALKKIELVDDIINMGGKGNLTQSSKRMLSQVQTLRDLGADHIVVLRDLDEPESLESVARIKAEIQRADNMSVCLAIQELEAWFLADSATLSILFNTAFYCEKPQIINKPAIHLSELRMTYIQRGISDKKGFASAMINNGFTIERAAVHPNCPSARYFLSTLQTIASATI</sequence>
<comment type="caution">
    <text evidence="1">The sequence shown here is derived from an EMBL/GenBank/DDBJ whole genome shotgun (WGS) entry which is preliminary data.</text>
</comment>
<gene>
    <name evidence="1" type="ORF">J2I48_09690</name>
</gene>
<proteinExistence type="predicted"/>
<dbReference type="EMBL" id="JAFMYU010000006">
    <property type="protein sequence ID" value="MBO0931266.1"/>
    <property type="molecule type" value="Genomic_DNA"/>
</dbReference>
<dbReference type="Proteomes" id="UP000664795">
    <property type="component" value="Unassembled WGS sequence"/>
</dbReference>
<dbReference type="InterPro" id="IPR025455">
    <property type="entry name" value="DUF4276"/>
</dbReference>
<accession>A0A939G755</accession>
<name>A0A939G755_9BACT</name>
<dbReference type="AlphaFoldDB" id="A0A939G755"/>
<keyword evidence="2" id="KW-1185">Reference proteome</keyword>
<evidence type="ECO:0000313" key="2">
    <source>
        <dbReference type="Proteomes" id="UP000664795"/>
    </source>
</evidence>
<evidence type="ECO:0000313" key="1">
    <source>
        <dbReference type="EMBL" id="MBO0931266.1"/>
    </source>
</evidence>
<organism evidence="1 2">
    <name type="scientific">Fibrella aquatilis</name>
    <dbReference type="NCBI Taxonomy" id="2817059"/>
    <lineage>
        <taxon>Bacteria</taxon>
        <taxon>Pseudomonadati</taxon>
        <taxon>Bacteroidota</taxon>
        <taxon>Cytophagia</taxon>
        <taxon>Cytophagales</taxon>
        <taxon>Spirosomataceae</taxon>
        <taxon>Fibrella</taxon>
    </lineage>
</organism>
<dbReference type="Pfam" id="PF14103">
    <property type="entry name" value="DUF4276"/>
    <property type="match status" value="1"/>
</dbReference>
<reference evidence="1 2" key="1">
    <citation type="submission" date="2021-03" db="EMBL/GenBank/DDBJ databases">
        <title>Fibrella sp. HMF5036 genome sequencing and assembly.</title>
        <authorList>
            <person name="Kang H."/>
            <person name="Kim H."/>
            <person name="Bae S."/>
            <person name="Joh K."/>
        </authorList>
    </citation>
    <scope>NUCLEOTIDE SEQUENCE [LARGE SCALE GENOMIC DNA]</scope>
    <source>
        <strain evidence="1 2">HMF5036</strain>
    </source>
</reference>